<name>A0A9D3W6Y1_9ROSI</name>
<sequence length="76" mass="8358">MSNYSNYYAINSTADVIMTKDLTKAAAKPIELPMGPIIHALAKRFKESISGLIDRIWGEGVARLIDQSWTSTSCVP</sequence>
<comment type="caution">
    <text evidence="1">The sequence shown here is derived from an EMBL/GenBank/DDBJ whole genome shotgun (WGS) entry which is preliminary data.</text>
</comment>
<evidence type="ECO:0000313" key="2">
    <source>
        <dbReference type="Proteomes" id="UP000828251"/>
    </source>
</evidence>
<reference evidence="1 2" key="1">
    <citation type="journal article" date="2021" name="Plant Biotechnol. J.">
        <title>Multi-omics assisted identification of the key and species-specific regulatory components of drought-tolerant mechanisms in Gossypium stocksii.</title>
        <authorList>
            <person name="Yu D."/>
            <person name="Ke L."/>
            <person name="Zhang D."/>
            <person name="Wu Y."/>
            <person name="Sun Y."/>
            <person name="Mei J."/>
            <person name="Sun J."/>
            <person name="Sun Y."/>
        </authorList>
    </citation>
    <scope>NUCLEOTIDE SEQUENCE [LARGE SCALE GENOMIC DNA]</scope>
    <source>
        <strain evidence="2">cv. E1</strain>
        <tissue evidence="1">Leaf</tissue>
    </source>
</reference>
<dbReference type="AlphaFoldDB" id="A0A9D3W6Y1"/>
<protein>
    <submittedName>
        <fullName evidence="1">Uncharacterized protein</fullName>
    </submittedName>
</protein>
<dbReference type="Proteomes" id="UP000828251">
    <property type="component" value="Unassembled WGS sequence"/>
</dbReference>
<organism evidence="1 2">
    <name type="scientific">Gossypium stocksii</name>
    <dbReference type="NCBI Taxonomy" id="47602"/>
    <lineage>
        <taxon>Eukaryota</taxon>
        <taxon>Viridiplantae</taxon>
        <taxon>Streptophyta</taxon>
        <taxon>Embryophyta</taxon>
        <taxon>Tracheophyta</taxon>
        <taxon>Spermatophyta</taxon>
        <taxon>Magnoliopsida</taxon>
        <taxon>eudicotyledons</taxon>
        <taxon>Gunneridae</taxon>
        <taxon>Pentapetalae</taxon>
        <taxon>rosids</taxon>
        <taxon>malvids</taxon>
        <taxon>Malvales</taxon>
        <taxon>Malvaceae</taxon>
        <taxon>Malvoideae</taxon>
        <taxon>Gossypium</taxon>
    </lineage>
</organism>
<accession>A0A9D3W6Y1</accession>
<evidence type="ECO:0000313" key="1">
    <source>
        <dbReference type="EMBL" id="KAH1114319.1"/>
    </source>
</evidence>
<dbReference type="EMBL" id="JAIQCV010000003">
    <property type="protein sequence ID" value="KAH1114319.1"/>
    <property type="molecule type" value="Genomic_DNA"/>
</dbReference>
<gene>
    <name evidence="1" type="ORF">J1N35_007697</name>
</gene>
<keyword evidence="2" id="KW-1185">Reference proteome</keyword>
<proteinExistence type="predicted"/>
<dbReference type="OrthoDB" id="1017754at2759"/>